<dbReference type="VEuPathDB" id="FungiDB:SPPG_02803"/>
<protein>
    <submittedName>
        <fullName evidence="1">Uncharacterized protein</fullName>
    </submittedName>
</protein>
<dbReference type="OrthoDB" id="2136140at2759"/>
<dbReference type="RefSeq" id="XP_016610369.1">
    <property type="nucleotide sequence ID" value="XM_016751089.1"/>
</dbReference>
<feature type="non-terminal residue" evidence="1">
    <location>
        <position position="1"/>
    </location>
</feature>
<accession>A0A0L0HN26</accession>
<evidence type="ECO:0000313" key="1">
    <source>
        <dbReference type="EMBL" id="KND02330.1"/>
    </source>
</evidence>
<dbReference type="Proteomes" id="UP000053201">
    <property type="component" value="Unassembled WGS sequence"/>
</dbReference>
<organism evidence="1 2">
    <name type="scientific">Spizellomyces punctatus (strain DAOM BR117)</name>
    <dbReference type="NCBI Taxonomy" id="645134"/>
    <lineage>
        <taxon>Eukaryota</taxon>
        <taxon>Fungi</taxon>
        <taxon>Fungi incertae sedis</taxon>
        <taxon>Chytridiomycota</taxon>
        <taxon>Chytridiomycota incertae sedis</taxon>
        <taxon>Chytridiomycetes</taxon>
        <taxon>Spizellomycetales</taxon>
        <taxon>Spizellomycetaceae</taxon>
        <taxon>Spizellomyces</taxon>
    </lineage>
</organism>
<sequence length="135" mass="15396">MRAGAEINNPMNGIYIYQGIHHNCFGLQWWMIYKDNRYRVVNLVKTELVQHDAVLKFHNPAPNPLLVNLHGMMGLIRFELAKAQLWKAAGERTDLFFPDDPLLSMSPSADTLEDIESPQGKQTDISFCDEPPLTI</sequence>
<name>A0A0L0HN26_SPIPD</name>
<gene>
    <name evidence="1" type="ORF">SPPG_02803</name>
</gene>
<dbReference type="EMBL" id="KQ257453">
    <property type="protein sequence ID" value="KND02330.1"/>
    <property type="molecule type" value="Genomic_DNA"/>
</dbReference>
<proteinExistence type="predicted"/>
<evidence type="ECO:0000313" key="2">
    <source>
        <dbReference type="Proteomes" id="UP000053201"/>
    </source>
</evidence>
<keyword evidence="2" id="KW-1185">Reference proteome</keyword>
<dbReference type="AlphaFoldDB" id="A0A0L0HN26"/>
<reference evidence="1 2" key="1">
    <citation type="submission" date="2009-08" db="EMBL/GenBank/DDBJ databases">
        <title>The Genome Sequence of Spizellomyces punctatus strain DAOM BR117.</title>
        <authorList>
            <consortium name="The Broad Institute Genome Sequencing Platform"/>
            <person name="Russ C."/>
            <person name="Cuomo C."/>
            <person name="Shea T."/>
            <person name="Young S.K."/>
            <person name="Zeng Q."/>
            <person name="Koehrsen M."/>
            <person name="Haas B."/>
            <person name="Borodovsky M."/>
            <person name="Guigo R."/>
            <person name="Alvarado L."/>
            <person name="Berlin A."/>
            <person name="Bochicchio J."/>
            <person name="Borenstein D."/>
            <person name="Chapman S."/>
            <person name="Chen Z."/>
            <person name="Engels R."/>
            <person name="Freedman E."/>
            <person name="Gellesch M."/>
            <person name="Goldberg J."/>
            <person name="Griggs A."/>
            <person name="Gujja S."/>
            <person name="Heiman D."/>
            <person name="Hepburn T."/>
            <person name="Howarth C."/>
            <person name="Jen D."/>
            <person name="Larson L."/>
            <person name="Lewis B."/>
            <person name="Mehta T."/>
            <person name="Park D."/>
            <person name="Pearson M."/>
            <person name="Roberts A."/>
            <person name="Saif S."/>
            <person name="Shenoy N."/>
            <person name="Sisk P."/>
            <person name="Stolte C."/>
            <person name="Sykes S."/>
            <person name="Thomson T."/>
            <person name="Walk T."/>
            <person name="White J."/>
            <person name="Yandava C."/>
            <person name="Burger G."/>
            <person name="Gray M.W."/>
            <person name="Holland P.W.H."/>
            <person name="King N."/>
            <person name="Lang F.B.F."/>
            <person name="Roger A.J."/>
            <person name="Ruiz-Trillo I."/>
            <person name="Lander E."/>
            <person name="Nusbaum C."/>
        </authorList>
    </citation>
    <scope>NUCLEOTIDE SEQUENCE [LARGE SCALE GENOMIC DNA]</scope>
    <source>
        <strain evidence="1 2">DAOM BR117</strain>
    </source>
</reference>
<dbReference type="GeneID" id="27686364"/>
<dbReference type="InParanoid" id="A0A0L0HN26"/>